<dbReference type="PANTHER" id="PTHR11706:SF33">
    <property type="entry name" value="NATURAL RESISTANCE-ASSOCIATED MACROPHAGE PROTEIN 2"/>
    <property type="match status" value="1"/>
</dbReference>
<dbReference type="GO" id="GO:0015086">
    <property type="term" value="F:cadmium ion transmembrane transporter activity"/>
    <property type="evidence" value="ECO:0007669"/>
    <property type="project" value="TreeGrafter"/>
</dbReference>
<evidence type="ECO:0000256" key="2">
    <source>
        <dbReference type="ARBA" id="ARBA00022448"/>
    </source>
</evidence>
<dbReference type="EMBL" id="CP016893">
    <property type="protein sequence ID" value="AST58314.1"/>
    <property type="molecule type" value="Genomic_DNA"/>
</dbReference>
<feature type="transmembrane region" description="Helical" evidence="6">
    <location>
        <begin position="339"/>
        <end position="364"/>
    </location>
</feature>
<accession>A0A223I184</accession>
<dbReference type="AlphaFoldDB" id="A0A223I184"/>
<dbReference type="Proteomes" id="UP000214975">
    <property type="component" value="Chromosome"/>
</dbReference>
<feature type="transmembrane region" description="Helical" evidence="6">
    <location>
        <begin position="125"/>
        <end position="150"/>
    </location>
</feature>
<keyword evidence="4 6" id="KW-1133">Transmembrane helix</keyword>
<keyword evidence="3 6" id="KW-0812">Transmembrane</keyword>
<comment type="subcellular location">
    <subcellularLocation>
        <location evidence="1">Membrane</location>
        <topology evidence="1">Multi-pass membrane protein</topology>
    </subcellularLocation>
</comment>
<dbReference type="PANTHER" id="PTHR11706">
    <property type="entry name" value="SOLUTE CARRIER PROTEIN FAMILY 11 MEMBER"/>
    <property type="match status" value="1"/>
</dbReference>
<evidence type="ECO:0000256" key="6">
    <source>
        <dbReference type="SAM" id="Phobius"/>
    </source>
</evidence>
<dbReference type="Pfam" id="PF01566">
    <property type="entry name" value="Nramp"/>
    <property type="match status" value="1"/>
</dbReference>
<evidence type="ECO:0000313" key="7">
    <source>
        <dbReference type="EMBL" id="AST58314.1"/>
    </source>
</evidence>
<gene>
    <name evidence="7" type="ORF">Thert_02417</name>
</gene>
<dbReference type="RefSeq" id="WP_094397664.1">
    <property type="nucleotide sequence ID" value="NZ_CP016893.1"/>
</dbReference>
<dbReference type="GO" id="GO:0005886">
    <property type="term" value="C:plasma membrane"/>
    <property type="evidence" value="ECO:0007669"/>
    <property type="project" value="TreeGrafter"/>
</dbReference>
<feature type="transmembrane region" description="Helical" evidence="6">
    <location>
        <begin position="403"/>
        <end position="421"/>
    </location>
</feature>
<proteinExistence type="predicted"/>
<dbReference type="GO" id="GO:0034755">
    <property type="term" value="P:iron ion transmembrane transport"/>
    <property type="evidence" value="ECO:0007669"/>
    <property type="project" value="TreeGrafter"/>
</dbReference>
<sequence>MSLNENELTLSKKLEGSKKKKSAILLLLATIGPGLTVMLADTDAGSIITSAQSGARWGYSLLWLQFLLIPILYFVQELTTRIGITTGKGHGELIKEKFGAGWAWFSVLTLVVSAIGALVTEFSGIASVGLLFGIPKWISISIASISLILITGFGRYTIVERIAIFIGLFELSFIPAVILAHPDTSSIINGIIGQKPLSDESYRLLIAANVGAVIMPWMIFYQQGAVIDKKLTEKSIRFSRIDTAVGSVVTQIIMAVVLILTAATIGRINPNVSLTNIQQIADSLIPFVGQVGGKILFSAGIIGASLIATVVVSLATSWSLGEVMDFKRSLNSSWKEAPIFYGLYAAGIIISAIIVLSGIPLVALTISVEIMNSLLLPIVLGFLIALGWKALPEKYKLKKWEKVVLVIIYLLVCSLGILTLFQI</sequence>
<feature type="transmembrane region" description="Helical" evidence="6">
    <location>
        <begin position="60"/>
        <end position="79"/>
    </location>
</feature>
<dbReference type="GO" id="GO:0005384">
    <property type="term" value="F:manganese ion transmembrane transporter activity"/>
    <property type="evidence" value="ECO:0007669"/>
    <property type="project" value="TreeGrafter"/>
</dbReference>
<feature type="transmembrane region" description="Helical" evidence="6">
    <location>
        <begin position="100"/>
        <end position="119"/>
    </location>
</feature>
<name>A0A223I184_THETR</name>
<dbReference type="NCBIfam" id="NF037982">
    <property type="entry name" value="Nramp_1"/>
    <property type="match status" value="1"/>
</dbReference>
<protein>
    <submittedName>
        <fullName evidence="7">NRAMP family metal ion transporter</fullName>
    </submittedName>
</protein>
<feature type="transmembrane region" description="Helical" evidence="6">
    <location>
        <begin position="370"/>
        <end position="391"/>
    </location>
</feature>
<feature type="transmembrane region" description="Helical" evidence="6">
    <location>
        <begin position="162"/>
        <end position="181"/>
    </location>
</feature>
<evidence type="ECO:0000256" key="4">
    <source>
        <dbReference type="ARBA" id="ARBA00022989"/>
    </source>
</evidence>
<feature type="transmembrane region" description="Helical" evidence="6">
    <location>
        <begin position="295"/>
        <end position="318"/>
    </location>
</feature>
<dbReference type="InterPro" id="IPR001046">
    <property type="entry name" value="NRAMP_fam"/>
</dbReference>
<organism evidence="7 8">
    <name type="scientific">Thermoanaerobacterium thermosaccharolyticum</name>
    <name type="common">Clostridium thermosaccharolyticum</name>
    <dbReference type="NCBI Taxonomy" id="1517"/>
    <lineage>
        <taxon>Bacteria</taxon>
        <taxon>Bacillati</taxon>
        <taxon>Bacillota</taxon>
        <taxon>Clostridia</taxon>
        <taxon>Thermoanaerobacterales</taxon>
        <taxon>Thermoanaerobacteraceae</taxon>
        <taxon>Thermoanaerobacterium</taxon>
    </lineage>
</organism>
<evidence type="ECO:0000256" key="5">
    <source>
        <dbReference type="ARBA" id="ARBA00023136"/>
    </source>
</evidence>
<evidence type="ECO:0000313" key="8">
    <source>
        <dbReference type="Proteomes" id="UP000214975"/>
    </source>
</evidence>
<feature type="transmembrane region" description="Helical" evidence="6">
    <location>
        <begin position="22"/>
        <end position="40"/>
    </location>
</feature>
<feature type="transmembrane region" description="Helical" evidence="6">
    <location>
        <begin position="241"/>
        <end position="265"/>
    </location>
</feature>
<reference evidence="7 8" key="1">
    <citation type="submission" date="2016-08" db="EMBL/GenBank/DDBJ databases">
        <title>A novel genetic cassette of butanologenic Thermoanaerobacterium thermosaccharolyticum that directly convert cellulose to butanol.</title>
        <authorList>
            <person name="Li T."/>
            <person name="He J."/>
        </authorList>
    </citation>
    <scope>NUCLEOTIDE SEQUENCE [LARGE SCALE GENOMIC DNA]</scope>
    <source>
        <strain evidence="7 8">TG57</strain>
    </source>
</reference>
<feature type="transmembrane region" description="Helical" evidence="6">
    <location>
        <begin position="201"/>
        <end position="220"/>
    </location>
</feature>
<evidence type="ECO:0000256" key="1">
    <source>
        <dbReference type="ARBA" id="ARBA00004141"/>
    </source>
</evidence>
<keyword evidence="5 6" id="KW-0472">Membrane</keyword>
<evidence type="ECO:0000256" key="3">
    <source>
        <dbReference type="ARBA" id="ARBA00022692"/>
    </source>
</evidence>
<keyword evidence="2" id="KW-0813">Transport</keyword>